<accession>D2XAP3</accession>
<dbReference type="KEGG" id="vg:8746480"/>
<gene>
    <name evidence="1" type="ORF">MAR_ORF243</name>
</gene>
<organismHost>
    <name type="scientific">Acanthamoeba</name>
    <dbReference type="NCBI Taxonomy" id="5754"/>
</organismHost>
<organism evidence="1 2">
    <name type="scientific">Marseillevirus marseillevirus</name>
    <name type="common">GBM</name>
    <dbReference type="NCBI Taxonomy" id="694581"/>
    <lineage>
        <taxon>Viruses</taxon>
        <taxon>Varidnaviria</taxon>
        <taxon>Bamfordvirae</taxon>
        <taxon>Nucleocytoviricota</taxon>
        <taxon>Megaviricetes</taxon>
        <taxon>Pimascovirales</taxon>
        <taxon>Pimascovirales incertae sedis</taxon>
        <taxon>Marseilleviridae</taxon>
        <taxon>Marseillevirus</taxon>
        <taxon>Marseillevirus massiliense</taxon>
    </lineage>
</organism>
<dbReference type="Proteomes" id="UP000029780">
    <property type="component" value="Segment"/>
</dbReference>
<dbReference type="GeneID" id="8746480"/>
<protein>
    <submittedName>
        <fullName evidence="1">Uncharacterized protein</fullName>
    </submittedName>
</protein>
<dbReference type="RefSeq" id="YP_003406982.1">
    <property type="nucleotide sequence ID" value="NC_013756.1"/>
</dbReference>
<evidence type="ECO:0000313" key="1">
    <source>
        <dbReference type="EMBL" id="ADB04020.1"/>
    </source>
</evidence>
<proteinExistence type="predicted"/>
<dbReference type="EMBL" id="GU071086">
    <property type="protein sequence ID" value="ADB04020.1"/>
    <property type="molecule type" value="Genomic_DNA"/>
</dbReference>
<name>D2XAP3_GBMV</name>
<keyword evidence="2" id="KW-1185">Reference proteome</keyword>
<dbReference type="OrthoDB" id="28236at10239"/>
<evidence type="ECO:0000313" key="2">
    <source>
        <dbReference type="Proteomes" id="UP000029780"/>
    </source>
</evidence>
<reference evidence="1 2" key="1">
    <citation type="journal article" date="2009" name="Proc. Natl. Acad. Sci. U.S.A.">
        <title>Giant Marseillevirus highlights the role of amoebae as a melting pot in emergence of chimeric microorganisms.</title>
        <authorList>
            <person name="Boyer M."/>
            <person name="Yutin N."/>
            <person name="Pagnier I."/>
            <person name="Barrassi L."/>
            <person name="Fournous G."/>
            <person name="Espinosa L."/>
            <person name="Robert C."/>
            <person name="Azza S."/>
            <person name="Sun S."/>
            <person name="Rossmann M.G."/>
            <person name="Suzan-Monti M."/>
            <person name="La Scola B."/>
            <person name="Koonin E.V."/>
            <person name="Raoult D."/>
        </authorList>
    </citation>
    <scope>NUCLEOTIDE SEQUENCE [LARGE SCALE GENOMIC DNA]</scope>
    <source>
        <strain evidence="1 2">T19</strain>
    </source>
</reference>
<sequence length="110" mass="12996">MSRKSFEDVYLESVHDGQTKVSECMRKFTLQHLKDPQFVPEDYGCLSRISSHWSKISVLCSSSKGCEKMPDRQGWRGQHKHFVGVLGHHWEGKWDFFRPEFFDEKKVFAK</sequence>